<organism evidence="2 3">
    <name type="scientific">Bacillus anthracis</name>
    <name type="common">anthrax bacterium</name>
    <dbReference type="NCBI Taxonomy" id="1392"/>
    <lineage>
        <taxon>Bacteria</taxon>
        <taxon>Bacillati</taxon>
        <taxon>Bacillota</taxon>
        <taxon>Bacilli</taxon>
        <taxon>Bacillales</taxon>
        <taxon>Bacillaceae</taxon>
        <taxon>Bacillus</taxon>
        <taxon>Bacillus cereus group</taxon>
    </lineage>
</organism>
<keyword evidence="1" id="KW-0812">Transmembrane</keyword>
<feature type="transmembrane region" description="Helical" evidence="1">
    <location>
        <begin position="36"/>
        <end position="57"/>
    </location>
</feature>
<keyword evidence="1" id="KW-1133">Transmembrane helix</keyword>
<dbReference type="AlphaFoldDB" id="A0A0J1HX75"/>
<protein>
    <submittedName>
        <fullName evidence="2">Uncharacterized protein</fullName>
    </submittedName>
</protein>
<feature type="transmembrane region" description="Helical" evidence="1">
    <location>
        <begin position="7"/>
        <end position="24"/>
    </location>
</feature>
<dbReference type="Proteomes" id="UP000035904">
    <property type="component" value="Unassembled WGS sequence"/>
</dbReference>
<evidence type="ECO:0000313" key="3">
    <source>
        <dbReference type="Proteomes" id="UP000035904"/>
    </source>
</evidence>
<name>A0A0J1HX75_BACAN</name>
<proteinExistence type="predicted"/>
<comment type="caution">
    <text evidence="2">The sequence shown here is derived from an EMBL/GenBank/DDBJ whole genome shotgun (WGS) entry which is preliminary data.</text>
</comment>
<evidence type="ECO:0000313" key="2">
    <source>
        <dbReference type="EMBL" id="KLV18274.1"/>
    </source>
</evidence>
<keyword evidence="1" id="KW-0472">Membrane</keyword>
<sequence length="72" mass="8467">MSLLKSVINSILLVISIVISKIIFRVFGQYLNQSSIMLWFTIIIIFFVLSLIFEWSISNRKQEHSNNYKTNL</sequence>
<evidence type="ECO:0000256" key="1">
    <source>
        <dbReference type="SAM" id="Phobius"/>
    </source>
</evidence>
<accession>A0A0J1HX75</accession>
<gene>
    <name evidence="2" type="ORF">ABW01_12885</name>
</gene>
<reference evidence="2 3" key="1">
    <citation type="submission" date="2015-05" db="EMBL/GenBank/DDBJ databases">
        <title>Whole genome sequence and identification of bacterial endophytes from Costus igneus.</title>
        <authorList>
            <person name="Lee Y.P."/>
            <person name="Gan H.M."/>
            <person name="Eng W."/>
            <person name="Wheatley M.S."/>
            <person name="Caraballo A."/>
            <person name="Polter S."/>
            <person name="Savka M.A."/>
            <person name="Hudson A.O."/>
        </authorList>
    </citation>
    <scope>NUCLEOTIDE SEQUENCE [LARGE SCALE GENOMIC DNA]</scope>
    <source>
        <strain evidence="2 3">RIT375</strain>
    </source>
</reference>
<dbReference type="EMBL" id="LDPG01000007">
    <property type="protein sequence ID" value="KLV18274.1"/>
    <property type="molecule type" value="Genomic_DNA"/>
</dbReference>